<dbReference type="Proteomes" id="UP000887116">
    <property type="component" value="Unassembled WGS sequence"/>
</dbReference>
<name>A0A8X6H167_TRICU</name>
<evidence type="ECO:0000313" key="1">
    <source>
        <dbReference type="EMBL" id="GFR14313.1"/>
    </source>
</evidence>
<sequence>MPLICTSNIITSDGKNEAIDFFYRAFPDQEPTVFLHQRHSLKRYGLKTIREVNNCDSIYSESVLKEFLSRKGNSAADESKNNTGNSPSTERHTCNTKLICTKSAPNFQEKTFTNVLSNEIGNCSSITTQDFSSTKSILNSNDRNCETLLDFFELLVDTLTNVR</sequence>
<protein>
    <submittedName>
        <fullName evidence="1">Uncharacterized protein</fullName>
    </submittedName>
</protein>
<accession>A0A8X6H167</accession>
<dbReference type="EMBL" id="BMAO01017244">
    <property type="protein sequence ID" value="GFR14313.1"/>
    <property type="molecule type" value="Genomic_DNA"/>
</dbReference>
<reference evidence="1" key="1">
    <citation type="submission" date="2020-07" db="EMBL/GenBank/DDBJ databases">
        <title>Multicomponent nature underlies the extraordinary mechanical properties of spider dragline silk.</title>
        <authorList>
            <person name="Kono N."/>
            <person name="Nakamura H."/>
            <person name="Mori M."/>
            <person name="Yoshida Y."/>
            <person name="Ohtoshi R."/>
            <person name="Malay A.D."/>
            <person name="Moran D.A.P."/>
            <person name="Tomita M."/>
            <person name="Numata K."/>
            <person name="Arakawa K."/>
        </authorList>
    </citation>
    <scope>NUCLEOTIDE SEQUENCE</scope>
</reference>
<dbReference type="AlphaFoldDB" id="A0A8X6H167"/>
<organism evidence="1 2">
    <name type="scientific">Trichonephila clavata</name>
    <name type="common">Joro spider</name>
    <name type="synonym">Nephila clavata</name>
    <dbReference type="NCBI Taxonomy" id="2740835"/>
    <lineage>
        <taxon>Eukaryota</taxon>
        <taxon>Metazoa</taxon>
        <taxon>Ecdysozoa</taxon>
        <taxon>Arthropoda</taxon>
        <taxon>Chelicerata</taxon>
        <taxon>Arachnida</taxon>
        <taxon>Araneae</taxon>
        <taxon>Araneomorphae</taxon>
        <taxon>Entelegynae</taxon>
        <taxon>Araneoidea</taxon>
        <taxon>Nephilidae</taxon>
        <taxon>Trichonephila</taxon>
    </lineage>
</organism>
<proteinExistence type="predicted"/>
<evidence type="ECO:0000313" key="2">
    <source>
        <dbReference type="Proteomes" id="UP000887116"/>
    </source>
</evidence>
<comment type="caution">
    <text evidence="1">The sequence shown here is derived from an EMBL/GenBank/DDBJ whole genome shotgun (WGS) entry which is preliminary data.</text>
</comment>
<gene>
    <name evidence="1" type="ORF">TNCT_201491</name>
</gene>
<keyword evidence="2" id="KW-1185">Reference proteome</keyword>